<dbReference type="SUPFAM" id="SSF51735">
    <property type="entry name" value="NAD(P)-binding Rossmann-fold domains"/>
    <property type="match status" value="1"/>
</dbReference>
<feature type="chain" id="PRO_5041355935" description="NAD(P)-binding protein" evidence="4">
    <location>
        <begin position="24"/>
        <end position="374"/>
    </location>
</feature>
<comment type="similarity">
    <text evidence="1">Belongs to the short-chain dehydrogenases/reductases (SDR) family.</text>
</comment>
<dbReference type="InterPro" id="IPR002347">
    <property type="entry name" value="SDR_fam"/>
</dbReference>
<dbReference type="Proteomes" id="UP001164286">
    <property type="component" value="Unassembled WGS sequence"/>
</dbReference>
<keyword evidence="4" id="KW-0732">Signal</keyword>
<sequence>MPTMSSRWLLLFALPVLLRLLKTRRGPSREKIILPREERVVLLGASSGVGKDLALAYAKRGAKICIFARRKSSLEAVKAECLALGLSEDKIILVTGDVTSVKDLVKLRETVVEAWGGLDTLHILAGVPSTSTLMQLAGVQLEPASGAQSKKNPSQRFVFTSEQGQLGEAGPGEEGLERLAAEARACAEVNYVGTVLALGAFVPLLASSSRSPALHHLSSVAATIPAPCRAIYSATKAAGLMAMESCRVECEGSGIRFFSLLPGTIANDFRTKTATSDTGGRDETKLDIKGAWGEKLLLPPAKVVDTIFEHLALPPSPYPLIPYPPFSWISALSHPPRAIRFLPFMYRAATWMRDTPLGWAYVEPSARKKYGLPN</sequence>
<dbReference type="Pfam" id="PF00106">
    <property type="entry name" value="adh_short"/>
    <property type="match status" value="2"/>
</dbReference>
<dbReference type="PRINTS" id="PR00081">
    <property type="entry name" value="GDHRDH"/>
</dbReference>
<dbReference type="GO" id="GO:0005829">
    <property type="term" value="C:cytosol"/>
    <property type="evidence" value="ECO:0007669"/>
    <property type="project" value="TreeGrafter"/>
</dbReference>
<protein>
    <recommendedName>
        <fullName evidence="7">NAD(P)-binding protein</fullName>
    </recommendedName>
</protein>
<evidence type="ECO:0000256" key="1">
    <source>
        <dbReference type="ARBA" id="ARBA00006484"/>
    </source>
</evidence>
<accession>A0AA38LX04</accession>
<organism evidence="5 6">
    <name type="scientific">Dioszegia hungarica</name>
    <dbReference type="NCBI Taxonomy" id="4972"/>
    <lineage>
        <taxon>Eukaryota</taxon>
        <taxon>Fungi</taxon>
        <taxon>Dikarya</taxon>
        <taxon>Basidiomycota</taxon>
        <taxon>Agaricomycotina</taxon>
        <taxon>Tremellomycetes</taxon>
        <taxon>Tremellales</taxon>
        <taxon>Bulleribasidiaceae</taxon>
        <taxon>Dioszegia</taxon>
    </lineage>
</organism>
<dbReference type="PANTHER" id="PTHR43391">
    <property type="entry name" value="RETINOL DEHYDROGENASE-RELATED"/>
    <property type="match status" value="1"/>
</dbReference>
<evidence type="ECO:0008006" key="7">
    <source>
        <dbReference type="Google" id="ProtNLM"/>
    </source>
</evidence>
<evidence type="ECO:0000313" key="6">
    <source>
        <dbReference type="Proteomes" id="UP001164286"/>
    </source>
</evidence>
<keyword evidence="3" id="KW-0560">Oxidoreductase</keyword>
<dbReference type="AlphaFoldDB" id="A0AA38LX04"/>
<feature type="signal peptide" evidence="4">
    <location>
        <begin position="1"/>
        <end position="23"/>
    </location>
</feature>
<dbReference type="PANTHER" id="PTHR43391:SF14">
    <property type="entry name" value="DEHYDROGENASE_REDUCTASE SDR FAMILY PROTEIN 7-LIKE"/>
    <property type="match status" value="1"/>
</dbReference>
<keyword evidence="6" id="KW-1185">Reference proteome</keyword>
<proteinExistence type="inferred from homology"/>
<evidence type="ECO:0000256" key="3">
    <source>
        <dbReference type="ARBA" id="ARBA00023002"/>
    </source>
</evidence>
<dbReference type="EMBL" id="JAKWFO010000005">
    <property type="protein sequence ID" value="KAI9636856.1"/>
    <property type="molecule type" value="Genomic_DNA"/>
</dbReference>
<evidence type="ECO:0000256" key="4">
    <source>
        <dbReference type="SAM" id="SignalP"/>
    </source>
</evidence>
<dbReference type="Gene3D" id="3.40.50.720">
    <property type="entry name" value="NAD(P)-binding Rossmann-like Domain"/>
    <property type="match status" value="1"/>
</dbReference>
<dbReference type="RefSeq" id="XP_052946633.1">
    <property type="nucleotide sequence ID" value="XM_053088822.1"/>
</dbReference>
<comment type="caution">
    <text evidence="5">The sequence shown here is derived from an EMBL/GenBank/DDBJ whole genome shotgun (WGS) entry which is preliminary data.</text>
</comment>
<dbReference type="InterPro" id="IPR036291">
    <property type="entry name" value="NAD(P)-bd_dom_sf"/>
</dbReference>
<dbReference type="GO" id="GO:0016491">
    <property type="term" value="F:oxidoreductase activity"/>
    <property type="evidence" value="ECO:0007669"/>
    <property type="project" value="UniProtKB-KW"/>
</dbReference>
<gene>
    <name evidence="5" type="ORF">MKK02DRAFT_33954</name>
</gene>
<reference evidence="5" key="1">
    <citation type="journal article" date="2022" name="G3 (Bethesda)">
        <title>High quality genome of the basidiomycete yeast Dioszegia hungarica PDD-24b-2 isolated from cloud water.</title>
        <authorList>
            <person name="Jarrige D."/>
            <person name="Haridas S."/>
            <person name="Bleykasten-Grosshans C."/>
            <person name="Joly M."/>
            <person name="Nadalig T."/>
            <person name="Sancelme M."/>
            <person name="Vuilleumier S."/>
            <person name="Grigoriev I.V."/>
            <person name="Amato P."/>
            <person name="Bringel F."/>
        </authorList>
    </citation>
    <scope>NUCLEOTIDE SEQUENCE</scope>
    <source>
        <strain evidence="5">PDD-24b-2</strain>
    </source>
</reference>
<dbReference type="GeneID" id="77728027"/>
<evidence type="ECO:0000256" key="2">
    <source>
        <dbReference type="ARBA" id="ARBA00022857"/>
    </source>
</evidence>
<evidence type="ECO:0000313" key="5">
    <source>
        <dbReference type="EMBL" id="KAI9636856.1"/>
    </source>
</evidence>
<keyword evidence="2" id="KW-0521">NADP</keyword>
<name>A0AA38LX04_9TREE</name>